<protein>
    <submittedName>
        <fullName evidence="1">Uncharacterized protein</fullName>
    </submittedName>
</protein>
<organism evidence="1 2">
    <name type="scientific">Azospirillum brasilense</name>
    <dbReference type="NCBI Taxonomy" id="192"/>
    <lineage>
        <taxon>Bacteria</taxon>
        <taxon>Pseudomonadati</taxon>
        <taxon>Pseudomonadota</taxon>
        <taxon>Alphaproteobacteria</taxon>
        <taxon>Rhodospirillales</taxon>
        <taxon>Azospirillaceae</taxon>
        <taxon>Azospirillum</taxon>
    </lineage>
</organism>
<evidence type="ECO:0000313" key="1">
    <source>
        <dbReference type="EMBL" id="MDX5955943.1"/>
    </source>
</evidence>
<sequence length="59" mass="6377">MIGCRERERIIAGAVTPSGHSYASLDGCHSQDGVGTRHGWKPIGVWKFGNTIDGCQAEY</sequence>
<proteinExistence type="predicted"/>
<dbReference type="Proteomes" id="UP001277471">
    <property type="component" value="Unassembled WGS sequence"/>
</dbReference>
<keyword evidence="2" id="KW-1185">Reference proteome</keyword>
<reference evidence="1 2" key="1">
    <citation type="submission" date="2023-11" db="EMBL/GenBank/DDBJ databases">
        <title>MicrobeMod: A computational toolkit for identifying prokaryotic methylation and restriction-modification with nanopore sequencing.</title>
        <authorList>
            <person name="Crits-Christoph A."/>
            <person name="Kang S.C."/>
            <person name="Lee H."/>
            <person name="Ostrov N."/>
        </authorList>
    </citation>
    <scope>NUCLEOTIDE SEQUENCE [LARGE SCALE GENOMIC DNA]</scope>
    <source>
        <strain evidence="1 2">ATCC 29145</strain>
    </source>
</reference>
<accession>A0ABU4PE99</accession>
<gene>
    <name evidence="1" type="ORF">SIM66_32765</name>
</gene>
<comment type="caution">
    <text evidence="1">The sequence shown here is derived from an EMBL/GenBank/DDBJ whole genome shotgun (WGS) entry which is preliminary data.</text>
</comment>
<name>A0ABU4PE99_AZOBR</name>
<dbReference type="EMBL" id="JAWXYC010000007">
    <property type="protein sequence ID" value="MDX5955943.1"/>
    <property type="molecule type" value="Genomic_DNA"/>
</dbReference>
<evidence type="ECO:0000313" key="2">
    <source>
        <dbReference type="Proteomes" id="UP001277471"/>
    </source>
</evidence>